<protein>
    <submittedName>
        <fullName evidence="2">Uncharacterized protein</fullName>
    </submittedName>
</protein>
<accession>A0ABY8KWP3</accession>
<gene>
    <name evidence="2" type="ORF">QCQ61_01925</name>
</gene>
<keyword evidence="3" id="KW-1185">Reference proteome</keyword>
<keyword evidence="1" id="KW-1133">Transmembrane helix</keyword>
<organism evidence="2 3">
    <name type="scientific">Aequorivita marisscotiae</name>
    <dbReference type="NCBI Taxonomy" id="3040348"/>
    <lineage>
        <taxon>Bacteria</taxon>
        <taxon>Pseudomonadati</taxon>
        <taxon>Bacteroidota</taxon>
        <taxon>Flavobacteriia</taxon>
        <taxon>Flavobacteriales</taxon>
        <taxon>Flavobacteriaceae</taxon>
        <taxon>Aequorivita</taxon>
    </lineage>
</organism>
<reference evidence="2 3" key="1">
    <citation type="submission" date="2023-04" db="EMBL/GenBank/DDBJ databases">
        <title>Taxonomic identification of the Arctic strain Aequorivita sp. nov. and transcriptomic analysis in response to temperature stress.</title>
        <authorList>
            <person name="Liu W."/>
            <person name="Cong B."/>
            <person name="Lin J."/>
        </authorList>
    </citation>
    <scope>NUCLEOTIDE SEQUENCE [LARGE SCALE GENOMIC DNA]</scope>
    <source>
        <strain evidence="2 3">Ant34-E75</strain>
    </source>
</reference>
<name>A0ABY8KWP3_9FLAO</name>
<keyword evidence="1" id="KW-0472">Membrane</keyword>
<dbReference type="RefSeq" id="WP_279449038.1">
    <property type="nucleotide sequence ID" value="NZ_CP122379.1"/>
</dbReference>
<sequence>MKLDQSKNSDFTFEMTSENVEKIIKKIKSHINDDDNGYCRVGWAMAEILGTEQVYNDKEQVLKKVRITSLITQSGKYKAESSVKDYRDWDIMLNSDYQKSQLEIKLAKSTLKAYKLNNKATIINVSFGLINLILLVIQILLLI</sequence>
<evidence type="ECO:0000256" key="1">
    <source>
        <dbReference type="SAM" id="Phobius"/>
    </source>
</evidence>
<proteinExistence type="predicted"/>
<dbReference type="Proteomes" id="UP001238523">
    <property type="component" value="Chromosome"/>
</dbReference>
<evidence type="ECO:0000313" key="3">
    <source>
        <dbReference type="Proteomes" id="UP001238523"/>
    </source>
</evidence>
<feature type="transmembrane region" description="Helical" evidence="1">
    <location>
        <begin position="122"/>
        <end position="141"/>
    </location>
</feature>
<dbReference type="EMBL" id="CP122379">
    <property type="protein sequence ID" value="WGF92964.1"/>
    <property type="molecule type" value="Genomic_DNA"/>
</dbReference>
<keyword evidence="1" id="KW-0812">Transmembrane</keyword>
<evidence type="ECO:0000313" key="2">
    <source>
        <dbReference type="EMBL" id="WGF92964.1"/>
    </source>
</evidence>